<evidence type="ECO:0000313" key="4">
    <source>
        <dbReference type="Proteomes" id="UP001162483"/>
    </source>
</evidence>
<keyword evidence="4" id="KW-1185">Reference proteome</keyword>
<feature type="compositionally biased region" description="Low complexity" evidence="1">
    <location>
        <begin position="279"/>
        <end position="290"/>
    </location>
</feature>
<name>A0ABN9FEK4_9NEOB</name>
<dbReference type="PROSITE" id="PS50011">
    <property type="entry name" value="PROTEIN_KINASE_DOM"/>
    <property type="match status" value="1"/>
</dbReference>
<evidence type="ECO:0000256" key="1">
    <source>
        <dbReference type="SAM" id="MobiDB-lite"/>
    </source>
</evidence>
<feature type="compositionally biased region" description="Basic and acidic residues" evidence="1">
    <location>
        <begin position="564"/>
        <end position="581"/>
    </location>
</feature>
<reference evidence="3" key="1">
    <citation type="submission" date="2023-05" db="EMBL/GenBank/DDBJ databases">
        <authorList>
            <person name="Stuckert A."/>
        </authorList>
    </citation>
    <scope>NUCLEOTIDE SEQUENCE</scope>
</reference>
<organism evidence="3 4">
    <name type="scientific">Staurois parvus</name>
    <dbReference type="NCBI Taxonomy" id="386267"/>
    <lineage>
        <taxon>Eukaryota</taxon>
        <taxon>Metazoa</taxon>
        <taxon>Chordata</taxon>
        <taxon>Craniata</taxon>
        <taxon>Vertebrata</taxon>
        <taxon>Euteleostomi</taxon>
        <taxon>Amphibia</taxon>
        <taxon>Batrachia</taxon>
        <taxon>Anura</taxon>
        <taxon>Neobatrachia</taxon>
        <taxon>Ranoidea</taxon>
        <taxon>Ranidae</taxon>
        <taxon>Staurois</taxon>
    </lineage>
</organism>
<feature type="domain" description="Protein kinase" evidence="2">
    <location>
        <begin position="1"/>
        <end position="64"/>
    </location>
</feature>
<feature type="compositionally biased region" description="Polar residues" evidence="1">
    <location>
        <begin position="418"/>
        <end position="439"/>
    </location>
</feature>
<feature type="compositionally biased region" description="Low complexity" evidence="1">
    <location>
        <begin position="638"/>
        <end position="667"/>
    </location>
</feature>
<dbReference type="InterPro" id="IPR051700">
    <property type="entry name" value="STE20_Ser-Thr_kinase"/>
</dbReference>
<dbReference type="InterPro" id="IPR000719">
    <property type="entry name" value="Prot_kinase_dom"/>
</dbReference>
<feature type="region of interest" description="Disordered" evidence="1">
    <location>
        <begin position="418"/>
        <end position="708"/>
    </location>
</feature>
<evidence type="ECO:0000313" key="3">
    <source>
        <dbReference type="EMBL" id="CAI9595465.1"/>
    </source>
</evidence>
<feature type="compositionally biased region" description="Polar residues" evidence="1">
    <location>
        <begin position="602"/>
        <end position="617"/>
    </location>
</feature>
<dbReference type="SUPFAM" id="SSF56112">
    <property type="entry name" value="Protein kinase-like (PK-like)"/>
    <property type="match status" value="1"/>
</dbReference>
<feature type="region of interest" description="Disordered" evidence="1">
    <location>
        <begin position="173"/>
        <end position="217"/>
    </location>
</feature>
<feature type="region of interest" description="Disordered" evidence="1">
    <location>
        <begin position="278"/>
        <end position="338"/>
    </location>
</feature>
<feature type="compositionally biased region" description="Acidic residues" evidence="1">
    <location>
        <begin position="92"/>
        <end position="110"/>
    </location>
</feature>
<dbReference type="PANTHER" id="PTHR47096:SF1">
    <property type="entry name" value="MISSHAPEN LIKE KINASE 1"/>
    <property type="match status" value="1"/>
</dbReference>
<feature type="compositionally biased region" description="Polar residues" evidence="1">
    <location>
        <begin position="322"/>
        <end position="338"/>
    </location>
</feature>
<evidence type="ECO:0000259" key="2">
    <source>
        <dbReference type="PROSITE" id="PS50011"/>
    </source>
</evidence>
<feature type="region of interest" description="Disordered" evidence="1">
    <location>
        <begin position="49"/>
        <end position="122"/>
    </location>
</feature>
<sequence>MAEGAPPLCDMHPMRALFLIPRNPAPRLKSKKWSKKFQSFIESCLVKNHSQRPTTEQLMKHPFIRDQPNERQVRIQLKDHIDRTKKKRGEKDETEYEYSGSEEEEEDNDSGEPSSILNLPGESTLRRDFLRLQLANKERSEALRRQQLEQQQRENEEHKRQLLAERQKRIEEQKEQRRRLEEQQRREKEMRKQQERDQRRRYEEQMRREEERRRAEHEKEYIRRQLEEEQRQLEILQQQLLQEQALLLEYKRKQLEEQRQAERLQRQLQQERDYLVSLQQQQQQQQQQRQQEQRPPDKKPLYHYKEGLNPTEKPAWAKEVQQRSLSNSPVLPAKQQHTSVIEQQVPLVTKDASTSWQPSTRPNSQNLQASDRVKMDNLALPMLLPSIQISKSGLWSQGTQSEVQSLDDEVRFLLQVTSQENEPGRKSVTSLKGSRSQGCSPARDTGLTKVEERSRLNRQSSPAMPHKVANRISDPNLPPRSESFSISGVQPARTPPMHRPIDPQQLPLLVSVKTPGPSLSASQSLHEQSAKGMSAFQEGIISHRPEMPRQNSDPTSENPPLPPRIEKFDRSSWLRQEEDLPPKVPQRTTSISPALARKNCPANGSSLGNRLSTQPIRASNPDLRRTETVIENPIQRTSSGSSSSSSTPSSQPSSQGGSQPGSQAGSSERNRVQAGNNKPEGSPVLPHDGPNVKTEDNMTRPSRPASYKKAIDEAVITQAMPADDGKIMPRRVKTKNKTVRKST</sequence>
<feature type="compositionally biased region" description="Polar residues" evidence="1">
    <location>
        <begin position="517"/>
        <end position="527"/>
    </location>
</feature>
<accession>A0ABN9FEK4</accession>
<comment type="caution">
    <text evidence="3">The sequence shown here is derived from an EMBL/GenBank/DDBJ whole genome shotgun (WGS) entry which is preliminary data.</text>
</comment>
<dbReference type="InterPro" id="IPR011009">
    <property type="entry name" value="Kinase-like_dom_sf"/>
</dbReference>
<proteinExistence type="predicted"/>
<dbReference type="Proteomes" id="UP001162483">
    <property type="component" value="Unassembled WGS sequence"/>
</dbReference>
<dbReference type="PANTHER" id="PTHR47096">
    <property type="entry name" value="MISSHAPEN LIKE KINASE 1"/>
    <property type="match status" value="1"/>
</dbReference>
<dbReference type="Gene3D" id="1.10.510.10">
    <property type="entry name" value="Transferase(Phosphotransferase) domain 1"/>
    <property type="match status" value="1"/>
</dbReference>
<feature type="compositionally biased region" description="Basic and acidic residues" evidence="1">
    <location>
        <begin position="291"/>
        <end position="306"/>
    </location>
</feature>
<feature type="compositionally biased region" description="Basic and acidic residues" evidence="1">
    <location>
        <begin position="63"/>
        <end position="82"/>
    </location>
</feature>
<protein>
    <recommendedName>
        <fullName evidence="2">Protein kinase domain-containing protein</fullName>
    </recommendedName>
</protein>
<gene>
    <name evidence="3" type="ORF">SPARVUS_LOCUS11891042</name>
</gene>
<dbReference type="EMBL" id="CATNWA010016795">
    <property type="protein sequence ID" value="CAI9595465.1"/>
    <property type="molecule type" value="Genomic_DNA"/>
</dbReference>